<gene>
    <name evidence="2" type="ORF">HMPREF0063_11058</name>
</gene>
<comment type="caution">
    <text evidence="2">The sequence shown here is derived from an EMBL/GenBank/DDBJ whole genome shotgun (WGS) entry which is preliminary data.</text>
</comment>
<sequence>AARARVLRVVAPARSRARQAPFVAVVAALLSAGLVGLIVTNTALQDQSFRLAELSGQAADLRIQQQQLQRDAERRSGPSAVAAAALRLGMVPNANPVFLRPSDGAVIGVPQPAEGNTNVAGVNP</sequence>
<evidence type="ECO:0008006" key="4">
    <source>
        <dbReference type="Google" id="ProtNLM"/>
    </source>
</evidence>
<dbReference type="eggNOG" id="COG2919">
    <property type="taxonomic scope" value="Bacteria"/>
</dbReference>
<evidence type="ECO:0000313" key="3">
    <source>
        <dbReference type="Proteomes" id="UP000003111"/>
    </source>
</evidence>
<dbReference type="Proteomes" id="UP000003111">
    <property type="component" value="Unassembled WGS sequence"/>
</dbReference>
<dbReference type="AlphaFoldDB" id="E2S972"/>
<keyword evidence="1" id="KW-1133">Transmembrane helix</keyword>
<proteinExistence type="predicted"/>
<evidence type="ECO:0000313" key="2">
    <source>
        <dbReference type="EMBL" id="EFQ84342.1"/>
    </source>
</evidence>
<feature type="non-terminal residue" evidence="2">
    <location>
        <position position="1"/>
    </location>
</feature>
<keyword evidence="1" id="KW-0812">Transmembrane</keyword>
<evidence type="ECO:0000256" key="1">
    <source>
        <dbReference type="SAM" id="Phobius"/>
    </source>
</evidence>
<protein>
    <recommendedName>
        <fullName evidence="4">Cell division protein FtsL</fullName>
    </recommendedName>
</protein>
<dbReference type="HOGENOM" id="CLU_1997230_0_0_11"/>
<keyword evidence="1" id="KW-0472">Membrane</keyword>
<dbReference type="EMBL" id="ACLF03000003">
    <property type="protein sequence ID" value="EFQ84342.1"/>
    <property type="molecule type" value="Genomic_DNA"/>
</dbReference>
<keyword evidence="3" id="KW-1185">Reference proteome</keyword>
<reference evidence="2" key="1">
    <citation type="submission" date="2010-08" db="EMBL/GenBank/DDBJ databases">
        <authorList>
            <person name="Muzny D."/>
            <person name="Qin X."/>
            <person name="Buhay C."/>
            <person name="Dugan-Rocha S."/>
            <person name="Ding Y."/>
            <person name="Chen G."/>
            <person name="Hawes A."/>
            <person name="Holder M."/>
            <person name="Jhangiani S."/>
            <person name="Johnson A."/>
            <person name="Khan Z."/>
            <person name="Li Z."/>
            <person name="Liu W."/>
            <person name="Liu X."/>
            <person name="Perez L."/>
            <person name="Shen H."/>
            <person name="Wang Q."/>
            <person name="Watt J."/>
            <person name="Xi L."/>
            <person name="Xin Y."/>
            <person name="Zhou J."/>
            <person name="Deng J."/>
            <person name="Jiang H."/>
            <person name="Liu Y."/>
            <person name="Qu J."/>
            <person name="Song X.-Z."/>
            <person name="Zhang L."/>
            <person name="Villasana D."/>
            <person name="Johnson A."/>
            <person name="Liu J."/>
            <person name="Liyanage D."/>
            <person name="Lorensuhewa L."/>
            <person name="Robinson T."/>
            <person name="Song A."/>
            <person name="Song B.-B."/>
            <person name="Dinh H."/>
            <person name="Thornton R."/>
            <person name="Coyle M."/>
            <person name="Francisco L."/>
            <person name="Jackson L."/>
            <person name="Javaid M."/>
            <person name="Korchina V."/>
            <person name="Kovar C."/>
            <person name="Mata R."/>
            <person name="Mathew T."/>
            <person name="Ngo R."/>
            <person name="Nguyen L."/>
            <person name="Nguyen N."/>
            <person name="Okwuonu G."/>
            <person name="Ongeri F."/>
            <person name="Pham C."/>
            <person name="Simmons D."/>
            <person name="Wilczek-Boney K."/>
            <person name="Hale W."/>
            <person name="Jakkamsetti A."/>
            <person name="Pham P."/>
            <person name="Ruth R."/>
            <person name="San Lucas F."/>
            <person name="Warren J."/>
            <person name="Zhang J."/>
            <person name="Zhao Z."/>
            <person name="Zhou C."/>
            <person name="Zhu D."/>
            <person name="Lee S."/>
            <person name="Bess C."/>
            <person name="Blankenburg K."/>
            <person name="Forbes L."/>
            <person name="Fu Q."/>
            <person name="Gubbala S."/>
            <person name="Hirani K."/>
            <person name="Jayaseelan J.C."/>
            <person name="Lara F."/>
            <person name="Munidasa M."/>
            <person name="Palculict T."/>
            <person name="Patil S."/>
            <person name="Pu L.-L."/>
            <person name="Saada N."/>
            <person name="Tang L."/>
            <person name="Weissenberger G."/>
            <person name="Zhu Y."/>
            <person name="Hemphill L."/>
            <person name="Shang Y."/>
            <person name="Youmans B."/>
            <person name="Ayvaz T."/>
            <person name="Ross M."/>
            <person name="Santibanez J."/>
            <person name="Aqrawi P."/>
            <person name="Gross S."/>
            <person name="Joshi V."/>
            <person name="Fowler G."/>
            <person name="Nazareth L."/>
            <person name="Reid J."/>
            <person name="Worley K."/>
            <person name="Petrosino J."/>
            <person name="Highlander S."/>
            <person name="Gibbs R."/>
        </authorList>
    </citation>
    <scope>NUCLEOTIDE SEQUENCE [LARGE SCALE GENOMIC DNA]</scope>
    <source>
        <strain evidence="2">DSM 15272</strain>
    </source>
</reference>
<feature type="transmembrane region" description="Helical" evidence="1">
    <location>
        <begin position="20"/>
        <end position="39"/>
    </location>
</feature>
<organism evidence="2 3">
    <name type="scientific">Aeromicrobium marinum DSM 15272</name>
    <dbReference type="NCBI Taxonomy" id="585531"/>
    <lineage>
        <taxon>Bacteria</taxon>
        <taxon>Bacillati</taxon>
        <taxon>Actinomycetota</taxon>
        <taxon>Actinomycetes</taxon>
        <taxon>Propionibacteriales</taxon>
        <taxon>Nocardioidaceae</taxon>
        <taxon>Aeromicrobium</taxon>
    </lineage>
</organism>
<name>E2S972_9ACTN</name>
<accession>E2S972</accession>